<dbReference type="Gene3D" id="1.10.10.10">
    <property type="entry name" value="Winged helix-like DNA-binding domain superfamily/Winged helix DNA-binding domain"/>
    <property type="match status" value="1"/>
</dbReference>
<evidence type="ECO:0000259" key="4">
    <source>
        <dbReference type="PROSITE" id="PS50043"/>
    </source>
</evidence>
<accession>A0A9X2AUS3</accession>
<dbReference type="PRINTS" id="PR00038">
    <property type="entry name" value="HTHLUXR"/>
</dbReference>
<dbReference type="GO" id="GO:0006355">
    <property type="term" value="P:regulation of DNA-templated transcription"/>
    <property type="evidence" value="ECO:0007669"/>
    <property type="project" value="InterPro"/>
</dbReference>
<evidence type="ECO:0000313" key="5">
    <source>
        <dbReference type="EMBL" id="MCJ2376194.1"/>
    </source>
</evidence>
<evidence type="ECO:0000256" key="2">
    <source>
        <dbReference type="ARBA" id="ARBA00023125"/>
    </source>
</evidence>
<dbReference type="PANTHER" id="PTHR44688:SF16">
    <property type="entry name" value="DNA-BINDING TRANSCRIPTIONAL ACTIVATOR DEVR_DOSR"/>
    <property type="match status" value="1"/>
</dbReference>
<dbReference type="EMBL" id="JAJNNZ010000003">
    <property type="protein sequence ID" value="MCJ2376194.1"/>
    <property type="molecule type" value="Genomic_DNA"/>
</dbReference>
<evidence type="ECO:0000256" key="3">
    <source>
        <dbReference type="ARBA" id="ARBA00023163"/>
    </source>
</evidence>
<sequence>MATVTRNARRAILLADNNLQSSLLKESIEKKVALEIRLMSPERLTPDGGGVTASELDFLIIDYLALGERHLRRYLEFKESLTDNVQEVLINTPEEIPNSELLKWQNLVGVFYTSDTLDTLTQGFNCILDGEMWMSRKLVFEYIKLYRERQCLKTSPSYTNLTKREQQIIKLLGDGASNTQIAEELFVSENTVKAHLHNTFKKIKVKNRVQALLWVKNNIASKEFV</sequence>
<gene>
    <name evidence="5" type="ORF">LNL84_05030</name>
</gene>
<dbReference type="PROSITE" id="PS50043">
    <property type="entry name" value="HTH_LUXR_2"/>
    <property type="match status" value="1"/>
</dbReference>
<name>A0A9X2AUS3_9VIBR</name>
<dbReference type="InterPro" id="IPR016032">
    <property type="entry name" value="Sig_transdc_resp-reg_C-effctor"/>
</dbReference>
<dbReference type="SUPFAM" id="SSF46894">
    <property type="entry name" value="C-terminal effector domain of the bipartite response regulators"/>
    <property type="match status" value="1"/>
</dbReference>
<reference evidence="5" key="1">
    <citation type="submission" date="2021-11" db="EMBL/GenBank/DDBJ databases">
        <title>Vibrio ZSDE26 sp. nov. and Vibrio ZSDZ34 sp. nov., isolated from coastal seawater in Qingdao.</title>
        <authorList>
            <person name="Zhang P."/>
        </authorList>
    </citation>
    <scope>NUCLEOTIDE SEQUENCE</scope>
    <source>
        <strain evidence="5">ZSDZ34</strain>
    </source>
</reference>
<dbReference type="Gene3D" id="3.40.50.2300">
    <property type="match status" value="1"/>
</dbReference>
<organism evidence="5 6">
    <name type="scientific">Vibrio gelatinilyticus</name>
    <dbReference type="NCBI Taxonomy" id="2893468"/>
    <lineage>
        <taxon>Bacteria</taxon>
        <taxon>Pseudomonadati</taxon>
        <taxon>Pseudomonadota</taxon>
        <taxon>Gammaproteobacteria</taxon>
        <taxon>Vibrionales</taxon>
        <taxon>Vibrionaceae</taxon>
        <taxon>Vibrio</taxon>
    </lineage>
</organism>
<proteinExistence type="predicted"/>
<dbReference type="Proteomes" id="UP001139488">
    <property type="component" value="Unassembled WGS sequence"/>
</dbReference>
<protein>
    <submittedName>
        <fullName evidence="5">LuxR C-terminal-related transcriptional regulator</fullName>
    </submittedName>
</protein>
<keyword evidence="3" id="KW-0804">Transcription</keyword>
<dbReference type="CDD" id="cd06170">
    <property type="entry name" value="LuxR_C_like"/>
    <property type="match status" value="1"/>
</dbReference>
<evidence type="ECO:0000256" key="1">
    <source>
        <dbReference type="ARBA" id="ARBA00023015"/>
    </source>
</evidence>
<keyword evidence="1" id="KW-0805">Transcription regulation</keyword>
<dbReference type="Pfam" id="PF00196">
    <property type="entry name" value="GerE"/>
    <property type="match status" value="1"/>
</dbReference>
<dbReference type="InterPro" id="IPR036388">
    <property type="entry name" value="WH-like_DNA-bd_sf"/>
</dbReference>
<feature type="domain" description="HTH luxR-type" evidence="4">
    <location>
        <begin position="152"/>
        <end position="219"/>
    </location>
</feature>
<evidence type="ECO:0000313" key="6">
    <source>
        <dbReference type="Proteomes" id="UP001139488"/>
    </source>
</evidence>
<comment type="caution">
    <text evidence="5">The sequence shown here is derived from an EMBL/GenBank/DDBJ whole genome shotgun (WGS) entry which is preliminary data.</text>
</comment>
<keyword evidence="6" id="KW-1185">Reference proteome</keyword>
<dbReference type="InterPro" id="IPR049151">
    <property type="entry name" value="CsgD-like_REC"/>
</dbReference>
<dbReference type="AlphaFoldDB" id="A0A9X2AUS3"/>
<dbReference type="PROSITE" id="PS00622">
    <property type="entry name" value="HTH_LUXR_1"/>
    <property type="match status" value="1"/>
</dbReference>
<dbReference type="FunFam" id="1.10.10.10:FF:000153">
    <property type="entry name" value="LuxR family transcriptional regulator"/>
    <property type="match status" value="1"/>
</dbReference>
<dbReference type="Pfam" id="PF21155">
    <property type="entry name" value="VpsT-like_REC"/>
    <property type="match status" value="1"/>
</dbReference>
<dbReference type="PANTHER" id="PTHR44688">
    <property type="entry name" value="DNA-BINDING TRANSCRIPTIONAL ACTIVATOR DEVR_DOSR"/>
    <property type="match status" value="1"/>
</dbReference>
<dbReference type="InterPro" id="IPR000792">
    <property type="entry name" value="Tscrpt_reg_LuxR_C"/>
</dbReference>
<dbReference type="GO" id="GO:0003677">
    <property type="term" value="F:DNA binding"/>
    <property type="evidence" value="ECO:0007669"/>
    <property type="project" value="UniProtKB-KW"/>
</dbReference>
<dbReference type="RefSeq" id="WP_244355638.1">
    <property type="nucleotide sequence ID" value="NZ_JAJNNZ010000003.1"/>
</dbReference>
<dbReference type="SMART" id="SM00421">
    <property type="entry name" value="HTH_LUXR"/>
    <property type="match status" value="1"/>
</dbReference>
<keyword evidence="2" id="KW-0238">DNA-binding</keyword>